<sequence length="444" mass="45907">MRHFVMRTDRRRPGRWSLAVGMLAACVAATLAGPPAAQAGPGCPAGAVMNVVAHQDDDLLFLSPDLLHDVQAGRCVRTVFVTAGDAGRDSTYWGGRETGAKVAYAQMAGVANTWTQADAGISGHPIPVFTLTGRPTVSLVFLRLPDGYPGGTGHPNTGSQSLQKLWLNGISTITSLGVGASSYSRAALISTLAGLMASYQPTAVNTQDHVGGFGDGDHSDHHGAAYFAQAAEQAYVGSPTFTGYHDYKIKNYPVNLGSTDVAGKSAAFFAYGQYDDGACTSLPTCAGYDYPAFLQRQYKVLGPNLARTATVTATSQDTGSGQTAAKAVDGVIAGWPDDPTREWATVFGGVGTQLTLSWSGPRTIRRVVLYDRPNPNDQITGGTLLFSDGTSTAVGALDNGGGPTEVILPAAKTVTSVTLTVTGVGGGTVNTGLAEIEVFGNAGP</sequence>
<evidence type="ECO:0000259" key="3">
    <source>
        <dbReference type="Pfam" id="PF24135"/>
    </source>
</evidence>
<keyword evidence="2" id="KW-0732">Signal</keyword>
<dbReference type="Proteomes" id="UP000671399">
    <property type="component" value="Unassembled WGS sequence"/>
</dbReference>
<reference evidence="4 5" key="1">
    <citation type="submission" date="2021-03" db="EMBL/GenBank/DDBJ databases">
        <authorList>
            <person name="Lee D.-H."/>
        </authorList>
    </citation>
    <scope>NUCLEOTIDE SEQUENCE [LARGE SCALE GENOMIC DNA]</scope>
    <source>
        <strain evidence="4 5">MMS20-R2-23</strain>
    </source>
</reference>
<feature type="domain" description="DUF7402" evidence="3">
    <location>
        <begin position="304"/>
        <end position="439"/>
    </location>
</feature>
<keyword evidence="1" id="KW-0862">Zinc</keyword>
<dbReference type="Gene3D" id="2.60.120.260">
    <property type="entry name" value="Galactose-binding domain-like"/>
    <property type="match status" value="1"/>
</dbReference>
<dbReference type="Pfam" id="PF24135">
    <property type="entry name" value="DUF7402"/>
    <property type="match status" value="1"/>
</dbReference>
<evidence type="ECO:0000313" key="4">
    <source>
        <dbReference type="EMBL" id="MBO4161860.1"/>
    </source>
</evidence>
<dbReference type="SUPFAM" id="SSF102588">
    <property type="entry name" value="LmbE-like"/>
    <property type="match status" value="1"/>
</dbReference>
<name>A0ABS3V8B4_9ACTN</name>
<dbReference type="InterPro" id="IPR024078">
    <property type="entry name" value="LmbE-like_dom_sf"/>
</dbReference>
<accession>A0ABS3V8B4</accession>
<dbReference type="RefSeq" id="WP_208567521.1">
    <property type="nucleotide sequence ID" value="NZ_JAGFWR010000006.1"/>
</dbReference>
<protein>
    <submittedName>
        <fullName evidence="4">PIG-L family deacetylase</fullName>
    </submittedName>
</protein>
<dbReference type="SUPFAM" id="SSF49785">
    <property type="entry name" value="Galactose-binding domain-like"/>
    <property type="match status" value="1"/>
</dbReference>
<dbReference type="Gene3D" id="3.40.50.10320">
    <property type="entry name" value="LmbE-like"/>
    <property type="match status" value="1"/>
</dbReference>
<organism evidence="4 5">
    <name type="scientific">Micromonospora antibiotica</name>
    <dbReference type="NCBI Taxonomy" id="2807623"/>
    <lineage>
        <taxon>Bacteria</taxon>
        <taxon>Bacillati</taxon>
        <taxon>Actinomycetota</taxon>
        <taxon>Actinomycetes</taxon>
        <taxon>Micromonosporales</taxon>
        <taxon>Micromonosporaceae</taxon>
        <taxon>Micromonospora</taxon>
    </lineage>
</organism>
<dbReference type="EMBL" id="JAGFWR010000006">
    <property type="protein sequence ID" value="MBO4161860.1"/>
    <property type="molecule type" value="Genomic_DNA"/>
</dbReference>
<feature type="signal peptide" evidence="2">
    <location>
        <begin position="1"/>
        <end position="39"/>
    </location>
</feature>
<evidence type="ECO:0000313" key="5">
    <source>
        <dbReference type="Proteomes" id="UP000671399"/>
    </source>
</evidence>
<gene>
    <name evidence="4" type="ORF">JQN83_13720</name>
</gene>
<dbReference type="Pfam" id="PF02585">
    <property type="entry name" value="PIG-L"/>
    <property type="match status" value="1"/>
</dbReference>
<dbReference type="InterPro" id="IPR055826">
    <property type="entry name" value="DUF7402"/>
</dbReference>
<dbReference type="PANTHER" id="PTHR12993:SF23">
    <property type="entry name" value="N-ACETYLGLUCOSAMINYLPHOSPHATIDYLINOSITOL DEACETYLASE"/>
    <property type="match status" value="1"/>
</dbReference>
<comment type="caution">
    <text evidence="4">The sequence shown here is derived from an EMBL/GenBank/DDBJ whole genome shotgun (WGS) entry which is preliminary data.</text>
</comment>
<proteinExistence type="predicted"/>
<dbReference type="InterPro" id="IPR003737">
    <property type="entry name" value="GlcNAc_PI_deacetylase-related"/>
</dbReference>
<evidence type="ECO:0000256" key="2">
    <source>
        <dbReference type="SAM" id="SignalP"/>
    </source>
</evidence>
<dbReference type="PANTHER" id="PTHR12993">
    <property type="entry name" value="N-ACETYLGLUCOSAMINYL-PHOSPHATIDYLINOSITOL DE-N-ACETYLASE-RELATED"/>
    <property type="match status" value="1"/>
</dbReference>
<dbReference type="PROSITE" id="PS51257">
    <property type="entry name" value="PROKAR_LIPOPROTEIN"/>
    <property type="match status" value="1"/>
</dbReference>
<dbReference type="InterPro" id="IPR008979">
    <property type="entry name" value="Galactose-bd-like_sf"/>
</dbReference>
<evidence type="ECO:0000256" key="1">
    <source>
        <dbReference type="ARBA" id="ARBA00022833"/>
    </source>
</evidence>
<feature type="chain" id="PRO_5046228350" evidence="2">
    <location>
        <begin position="40"/>
        <end position="444"/>
    </location>
</feature>
<keyword evidence="5" id="KW-1185">Reference proteome</keyword>